<dbReference type="Proteomes" id="UP000198906">
    <property type="component" value="Unassembled WGS sequence"/>
</dbReference>
<dbReference type="GO" id="GO:0016020">
    <property type="term" value="C:membrane"/>
    <property type="evidence" value="ECO:0007669"/>
    <property type="project" value="InterPro"/>
</dbReference>
<evidence type="ECO:0000256" key="1">
    <source>
        <dbReference type="SAM" id="MobiDB-lite"/>
    </source>
</evidence>
<feature type="transmembrane region" description="Helical" evidence="2">
    <location>
        <begin position="148"/>
        <end position="169"/>
    </location>
</feature>
<dbReference type="Pfam" id="PF04464">
    <property type="entry name" value="Glyphos_transf"/>
    <property type="match status" value="1"/>
</dbReference>
<accession>A0A1C6SNN6</accession>
<dbReference type="InterPro" id="IPR007554">
    <property type="entry name" value="Glycerophosphate_synth"/>
</dbReference>
<protein>
    <submittedName>
        <fullName evidence="3">CDP-Glycerol:Poly(Glycerophosphate) glycerophosphotransferase</fullName>
    </submittedName>
</protein>
<proteinExistence type="predicted"/>
<dbReference type="InterPro" id="IPR043148">
    <property type="entry name" value="TagF_C"/>
</dbReference>
<keyword evidence="2" id="KW-1133">Transmembrane helix</keyword>
<feature type="region of interest" description="Disordered" evidence="1">
    <location>
        <begin position="547"/>
        <end position="578"/>
    </location>
</feature>
<keyword evidence="3" id="KW-0808">Transferase</keyword>
<feature type="transmembrane region" description="Helical" evidence="2">
    <location>
        <begin position="123"/>
        <end position="142"/>
    </location>
</feature>
<evidence type="ECO:0000256" key="2">
    <source>
        <dbReference type="SAM" id="Phobius"/>
    </source>
</evidence>
<dbReference type="RefSeq" id="WP_141714298.1">
    <property type="nucleotide sequence ID" value="NZ_FMHU01000002.1"/>
</dbReference>
<dbReference type="STRING" id="47866.GA0074694_5829"/>
<feature type="transmembrane region" description="Helical" evidence="2">
    <location>
        <begin position="84"/>
        <end position="102"/>
    </location>
</feature>
<gene>
    <name evidence="3" type="ORF">GA0074694_5829</name>
</gene>
<organism evidence="3 4">
    <name type="scientific">Micromonospora inyonensis</name>
    <dbReference type="NCBI Taxonomy" id="47866"/>
    <lineage>
        <taxon>Bacteria</taxon>
        <taxon>Bacillati</taxon>
        <taxon>Actinomycetota</taxon>
        <taxon>Actinomycetes</taxon>
        <taxon>Micromonosporales</taxon>
        <taxon>Micromonosporaceae</taxon>
        <taxon>Micromonospora</taxon>
    </lineage>
</organism>
<reference evidence="4" key="1">
    <citation type="submission" date="2016-06" db="EMBL/GenBank/DDBJ databases">
        <authorList>
            <person name="Varghese N."/>
        </authorList>
    </citation>
    <scope>NUCLEOTIDE SEQUENCE [LARGE SCALE GENOMIC DNA]</scope>
    <source>
        <strain evidence="4">DSM 46123</strain>
    </source>
</reference>
<feature type="compositionally biased region" description="Low complexity" evidence="1">
    <location>
        <begin position="563"/>
        <end position="578"/>
    </location>
</feature>
<keyword evidence="2" id="KW-0472">Membrane</keyword>
<keyword evidence="4" id="KW-1185">Reference proteome</keyword>
<dbReference type="SUPFAM" id="SSF53756">
    <property type="entry name" value="UDP-Glycosyltransferase/glycogen phosphorylase"/>
    <property type="match status" value="1"/>
</dbReference>
<dbReference type="GO" id="GO:0047355">
    <property type="term" value="F:CDP-glycerol glycerophosphotransferase activity"/>
    <property type="evidence" value="ECO:0007669"/>
    <property type="project" value="InterPro"/>
</dbReference>
<dbReference type="Gene3D" id="3.40.50.12580">
    <property type="match status" value="1"/>
</dbReference>
<name>A0A1C6SNN6_9ACTN</name>
<dbReference type="AlphaFoldDB" id="A0A1C6SNN6"/>
<dbReference type="EMBL" id="FMHU01000002">
    <property type="protein sequence ID" value="SCL30899.1"/>
    <property type="molecule type" value="Genomic_DNA"/>
</dbReference>
<evidence type="ECO:0000313" key="3">
    <source>
        <dbReference type="EMBL" id="SCL30899.1"/>
    </source>
</evidence>
<keyword evidence="2" id="KW-0812">Transmembrane</keyword>
<sequence length="578" mass="61813">MRGTLVRKLLARCLTVGLAVLAFLLIALTGATLPGLLLAVAALAAGVWERRVRPGADVAGESVLVAAGILIGYARRLDAGFDPALVATALVVLALVLLDGPLREAGGLEIRTANLPVRHGLTTAHVGTAIPVLLGAVAFGALLALPTWYALLVSLLVGGLAGVVGLRLARRRFRPSTAASPVARALARHQPEFLLYFSAPPGSEYQVTMWLPYLERIGRPFLVLLREPEFLAPIAAATRAPVVYCPTLKAIDEALVPSLRVAFYVNHGAKNAHCIRFTQLTHIQIHHGDSDKAPSANPVSAIFDRNFVAGQAAIERYARAGVQIPAEKFVVVGRPQVEAIGVRQPPVPMPAQPTVLYTPTWTGHHADADYCSLSVAEALVGRLLARGATVILRAHPYTAQNPKSARQLARVEEVLAADRSRTGRQHVWGTEASRAMSLVDCVNRSDALISDVSGVISDYLYSGKPYAVTDMGADGDAFTERFPLARSGYVLRRDLADVDDVLERLLGTDPLAEARWAMRTHYLGDFPVESYAEGFLSAARAHLTPSGGRRGPLLPHFEEQGSPPTTAAAVPRARAQAE</sequence>
<evidence type="ECO:0000313" key="4">
    <source>
        <dbReference type="Proteomes" id="UP000198906"/>
    </source>
</evidence>